<protein>
    <submittedName>
        <fullName evidence="1">Uncharacterized protein</fullName>
    </submittedName>
</protein>
<comment type="caution">
    <text evidence="1">The sequence shown here is derived from an EMBL/GenBank/DDBJ whole genome shotgun (WGS) entry which is preliminary data.</text>
</comment>
<proteinExistence type="predicted"/>
<dbReference type="AlphaFoldDB" id="A0A2N3G4H6"/>
<gene>
    <name evidence="1" type="ORF">CVT63_07020</name>
</gene>
<reference evidence="1 2" key="1">
    <citation type="journal article" date="2017" name="ISME J.">
        <title>Potential for microbial H2 and metal transformations associated with novel bacteria and archaea in deep terrestrial subsurface sediments.</title>
        <authorList>
            <person name="Hernsdorf A.W."/>
            <person name="Amano Y."/>
            <person name="Miyakawa K."/>
            <person name="Ise K."/>
            <person name="Suzuki Y."/>
            <person name="Anantharaman K."/>
            <person name="Probst A."/>
            <person name="Burstein D."/>
            <person name="Thomas B.C."/>
            <person name="Banfield J.F."/>
        </authorList>
    </citation>
    <scope>NUCLEOTIDE SEQUENCE [LARGE SCALE GENOMIC DNA]</scope>
    <source>
        <strain evidence="1">HGW-Actinobacteria-3</strain>
    </source>
</reference>
<evidence type="ECO:0000313" key="1">
    <source>
        <dbReference type="EMBL" id="PKQ27621.1"/>
    </source>
</evidence>
<dbReference type="Proteomes" id="UP000233654">
    <property type="component" value="Unassembled WGS sequence"/>
</dbReference>
<sequence length="103" mass="11887">MNGIENWKGILSSFGFMFTAPSREIFLRISSAWALVPGRRTITRVYQVAEPLRARAHDAYHRFFREGAWSMSELWRIAAVLLLASFCRRGLVSLLLDDTLLRK</sequence>
<evidence type="ECO:0000313" key="2">
    <source>
        <dbReference type="Proteomes" id="UP000233654"/>
    </source>
</evidence>
<accession>A0A2N3G4H6</accession>
<dbReference type="EMBL" id="PHEX01000071">
    <property type="protein sequence ID" value="PKQ27621.1"/>
    <property type="molecule type" value="Genomic_DNA"/>
</dbReference>
<organism evidence="1 2">
    <name type="scientific">Candidatus Anoxymicrobium japonicum</name>
    <dbReference type="NCBI Taxonomy" id="2013648"/>
    <lineage>
        <taxon>Bacteria</taxon>
        <taxon>Bacillati</taxon>
        <taxon>Actinomycetota</taxon>
        <taxon>Candidatus Geothermincolia</taxon>
        <taxon>Candidatus Geothermincolales</taxon>
        <taxon>Candidatus Anoxymicrobiaceae</taxon>
        <taxon>Candidatus Anoxymicrobium</taxon>
    </lineage>
</organism>
<name>A0A2N3G4H6_9ACTN</name>